<organism evidence="7 8">
    <name type="scientific">Kocuria soli</name>
    <dbReference type="NCBI Taxonomy" id="2485125"/>
    <lineage>
        <taxon>Bacteria</taxon>
        <taxon>Bacillati</taxon>
        <taxon>Actinomycetota</taxon>
        <taxon>Actinomycetes</taxon>
        <taxon>Micrococcales</taxon>
        <taxon>Micrococcaceae</taxon>
        <taxon>Kocuria</taxon>
    </lineage>
</organism>
<keyword evidence="2" id="KW-0808">Transferase</keyword>
<dbReference type="CDD" id="cd01167">
    <property type="entry name" value="bac_FRK"/>
    <property type="match status" value="1"/>
</dbReference>
<evidence type="ECO:0000256" key="2">
    <source>
        <dbReference type="ARBA" id="ARBA00022679"/>
    </source>
</evidence>
<evidence type="ECO:0000313" key="7">
    <source>
        <dbReference type="EMBL" id="ROZ62845.1"/>
    </source>
</evidence>
<reference evidence="7 8" key="1">
    <citation type="submission" date="2018-10" db="EMBL/GenBank/DDBJ databases">
        <title>Kocuria sp. M5W7-7, whole genome shotgun sequence.</title>
        <authorList>
            <person name="Tuo L."/>
        </authorList>
    </citation>
    <scope>NUCLEOTIDE SEQUENCE [LARGE SCALE GENOMIC DNA]</scope>
    <source>
        <strain evidence="7 8">M5W7-7</strain>
    </source>
</reference>
<dbReference type="InterPro" id="IPR050306">
    <property type="entry name" value="PfkB_Carbo_kinase"/>
</dbReference>
<name>A0A3N4AAU7_9MICC</name>
<dbReference type="OrthoDB" id="9795789at2"/>
<protein>
    <submittedName>
        <fullName evidence="7">Carbohydrate kinase</fullName>
    </submittedName>
</protein>
<keyword evidence="3" id="KW-0547">Nucleotide-binding</keyword>
<comment type="similarity">
    <text evidence="1">Belongs to the carbohydrate kinase PfkB family.</text>
</comment>
<comment type="caution">
    <text evidence="7">The sequence shown here is derived from an EMBL/GenBank/DDBJ whole genome shotgun (WGS) entry which is preliminary data.</text>
</comment>
<dbReference type="SUPFAM" id="SSF53613">
    <property type="entry name" value="Ribokinase-like"/>
    <property type="match status" value="1"/>
</dbReference>
<evidence type="ECO:0000256" key="3">
    <source>
        <dbReference type="ARBA" id="ARBA00022741"/>
    </source>
</evidence>
<evidence type="ECO:0000256" key="5">
    <source>
        <dbReference type="ARBA" id="ARBA00022840"/>
    </source>
</evidence>
<dbReference type="InterPro" id="IPR011611">
    <property type="entry name" value="PfkB_dom"/>
</dbReference>
<keyword evidence="4 7" id="KW-0418">Kinase</keyword>
<evidence type="ECO:0000313" key="8">
    <source>
        <dbReference type="Proteomes" id="UP000270616"/>
    </source>
</evidence>
<dbReference type="AlphaFoldDB" id="A0A3N4AAU7"/>
<dbReference type="PANTHER" id="PTHR43085:SF1">
    <property type="entry name" value="PSEUDOURIDINE KINASE-RELATED"/>
    <property type="match status" value="1"/>
</dbReference>
<proteinExistence type="inferred from homology"/>
<keyword evidence="8" id="KW-1185">Reference proteome</keyword>
<dbReference type="PANTHER" id="PTHR43085">
    <property type="entry name" value="HEXOKINASE FAMILY MEMBER"/>
    <property type="match status" value="1"/>
</dbReference>
<feature type="domain" description="Carbohydrate kinase PfkB" evidence="6">
    <location>
        <begin position="2"/>
        <end position="301"/>
    </location>
</feature>
<evidence type="ECO:0000259" key="6">
    <source>
        <dbReference type="Pfam" id="PF00294"/>
    </source>
</evidence>
<keyword evidence="5" id="KW-0067">ATP-binding</keyword>
<dbReference type="GO" id="GO:0005524">
    <property type="term" value="F:ATP binding"/>
    <property type="evidence" value="ECO:0007669"/>
    <property type="project" value="UniProtKB-KW"/>
</dbReference>
<dbReference type="Pfam" id="PF00294">
    <property type="entry name" value="PfkB"/>
    <property type="match status" value="1"/>
</dbReference>
<dbReference type="PROSITE" id="PS00584">
    <property type="entry name" value="PFKB_KINASES_2"/>
    <property type="match status" value="1"/>
</dbReference>
<gene>
    <name evidence="7" type="ORF">EDL96_08710</name>
</gene>
<dbReference type="InterPro" id="IPR029056">
    <property type="entry name" value="Ribokinase-like"/>
</dbReference>
<dbReference type="RefSeq" id="WP_123825406.1">
    <property type="nucleotide sequence ID" value="NZ_RKMF01000010.1"/>
</dbReference>
<dbReference type="PROSITE" id="PS00583">
    <property type="entry name" value="PFKB_KINASES_1"/>
    <property type="match status" value="1"/>
</dbReference>
<dbReference type="EMBL" id="RKMF01000010">
    <property type="protein sequence ID" value="ROZ62845.1"/>
    <property type="molecule type" value="Genomic_DNA"/>
</dbReference>
<dbReference type="InterPro" id="IPR002173">
    <property type="entry name" value="Carboh/pur_kinase_PfkB_CS"/>
</dbReference>
<evidence type="ECO:0000256" key="1">
    <source>
        <dbReference type="ARBA" id="ARBA00010688"/>
    </source>
</evidence>
<dbReference type="Proteomes" id="UP000270616">
    <property type="component" value="Unassembled WGS sequence"/>
</dbReference>
<evidence type="ECO:0000256" key="4">
    <source>
        <dbReference type="ARBA" id="ARBA00022777"/>
    </source>
</evidence>
<sequence>MLTVIGEALIDVVSRPDQDPVRHPGGSPMNVALGLARLGHPVRFLGAWGDDDDGRLLHQHLSAEGVELPLPTHDSATSVAEARIAENGSADYDFRMTWEFPVEQAELEAMVGNSTALHVGSIATVLEPGSANVVKAVKAAAGNVLVTYDPNCRPQITQDVDEVRERAEMLAGQADVIKASDEDLQWLYPTSTLQESARAWHRSGAKLVVVTRGELGPWAINAATAPEGVEVPARRTDVVDTVGAGDTFMAALISQLVDLGLDGAEGADKIGDLDESQIAALLRRAADAAAITVSRAGADLPRREELDALGESEGATRP</sequence>
<dbReference type="Gene3D" id="3.40.1190.20">
    <property type="match status" value="1"/>
</dbReference>
<accession>A0A3N4AAU7</accession>
<dbReference type="GO" id="GO:0016301">
    <property type="term" value="F:kinase activity"/>
    <property type="evidence" value="ECO:0007669"/>
    <property type="project" value="UniProtKB-KW"/>
</dbReference>